<dbReference type="RefSeq" id="WP_240261747.1">
    <property type="nucleotide sequence ID" value="NZ_CP092488.2"/>
</dbReference>
<evidence type="ECO:0000313" key="2">
    <source>
        <dbReference type="EMBL" id="UMB70017.1"/>
    </source>
</evidence>
<dbReference type="InterPro" id="IPR002347">
    <property type="entry name" value="SDR_fam"/>
</dbReference>
<keyword evidence="3" id="KW-1185">Reference proteome</keyword>
<protein>
    <submittedName>
        <fullName evidence="2">SDR family NAD(P)-dependent oxidoreductase</fullName>
    </submittedName>
</protein>
<evidence type="ECO:0000256" key="1">
    <source>
        <dbReference type="ARBA" id="ARBA00023002"/>
    </source>
</evidence>
<dbReference type="Gene3D" id="3.40.50.720">
    <property type="entry name" value="NAD(P)-binding Rossmann-like Domain"/>
    <property type="match status" value="1"/>
</dbReference>
<organism evidence="2 3">
    <name type="scientific">Mycobacterium paraterrae</name>
    <dbReference type="NCBI Taxonomy" id="577492"/>
    <lineage>
        <taxon>Bacteria</taxon>
        <taxon>Bacillati</taxon>
        <taxon>Actinomycetota</taxon>
        <taxon>Actinomycetes</taxon>
        <taxon>Mycobacteriales</taxon>
        <taxon>Mycobacteriaceae</taxon>
        <taxon>Mycobacterium</taxon>
    </lineage>
</organism>
<evidence type="ECO:0000313" key="3">
    <source>
        <dbReference type="Proteomes" id="UP001055336"/>
    </source>
</evidence>
<dbReference type="Proteomes" id="UP001055336">
    <property type="component" value="Chromosome"/>
</dbReference>
<reference evidence="2" key="1">
    <citation type="submission" date="2022-08" db="EMBL/GenBank/DDBJ databases">
        <title>Whole genome sequencing of non-tuberculosis mycobacteria type-strains.</title>
        <authorList>
            <person name="Igarashi Y."/>
            <person name="Osugi A."/>
            <person name="Mitarai S."/>
        </authorList>
    </citation>
    <scope>NUCLEOTIDE SEQUENCE</scope>
    <source>
        <strain evidence="2">DSM 45127</strain>
    </source>
</reference>
<sequence length="269" mass="28890">MRVIVTGGNSGIGAATATALAADGHSVVIACRTIPKAERVAASINGDVTVAQLDLADLASVRKFADSVDGVDVLINNAGVLGLPLTRTADGFEAHMGTNYLGHFALTCLLGDRISDRVISVVSSAYAVSRLHLEDLNWHSREYSTWLAYGESKLAVMLFNHELTGRGVRNYMTDPGATNTDISRDASGIVPWIRDHTFRGFPAHSAQVGARSTIQAVTTDLPSGTYLAPRFGQWGRPKVTKPRSKARDAAMARRLWDLSVELTGCDWPV</sequence>
<name>A0ABY3VN27_9MYCO</name>
<dbReference type="SUPFAM" id="SSF51735">
    <property type="entry name" value="NAD(P)-binding Rossmann-fold domains"/>
    <property type="match status" value="1"/>
</dbReference>
<dbReference type="InterPro" id="IPR036291">
    <property type="entry name" value="NAD(P)-bd_dom_sf"/>
</dbReference>
<keyword evidence="1" id="KW-0560">Oxidoreductase</keyword>
<dbReference type="EMBL" id="CP092488">
    <property type="protein sequence ID" value="UMB70017.1"/>
    <property type="molecule type" value="Genomic_DNA"/>
</dbReference>
<dbReference type="Pfam" id="PF00106">
    <property type="entry name" value="adh_short"/>
    <property type="match status" value="1"/>
</dbReference>
<dbReference type="PRINTS" id="PR00081">
    <property type="entry name" value="GDHRDH"/>
</dbReference>
<proteinExistence type="predicted"/>
<dbReference type="PANTHER" id="PTHR43157">
    <property type="entry name" value="PHOSPHATIDYLINOSITOL-GLYCAN BIOSYNTHESIS CLASS F PROTEIN-RELATED"/>
    <property type="match status" value="1"/>
</dbReference>
<accession>A0ABY3VN27</accession>
<dbReference type="PANTHER" id="PTHR43157:SF31">
    <property type="entry name" value="PHOSPHATIDYLINOSITOL-GLYCAN BIOSYNTHESIS CLASS F PROTEIN"/>
    <property type="match status" value="1"/>
</dbReference>
<gene>
    <name evidence="2" type="ORF">MKK62_01255</name>
</gene>